<keyword evidence="3" id="KW-1185">Reference proteome</keyword>
<keyword evidence="1" id="KW-0812">Transmembrane</keyword>
<name>A0A1I2WQ98_9HYPH</name>
<keyword evidence="1" id="KW-0472">Membrane</keyword>
<sequence length="57" mass="5852">MGTRLDLTATGRGLRSGAREETRYTHLPGPHSSALVIASASGAFATLVVLCAALLRG</sequence>
<organism evidence="2 3">
    <name type="scientific">Methylobacterium gossipiicola</name>
    <dbReference type="NCBI Taxonomy" id="582675"/>
    <lineage>
        <taxon>Bacteria</taxon>
        <taxon>Pseudomonadati</taxon>
        <taxon>Pseudomonadota</taxon>
        <taxon>Alphaproteobacteria</taxon>
        <taxon>Hyphomicrobiales</taxon>
        <taxon>Methylobacteriaceae</taxon>
        <taxon>Methylobacterium</taxon>
    </lineage>
</organism>
<gene>
    <name evidence="2" type="ORF">SAMN05192565_12616</name>
</gene>
<protein>
    <submittedName>
        <fullName evidence="2">Uncharacterized protein</fullName>
    </submittedName>
</protein>
<evidence type="ECO:0000256" key="1">
    <source>
        <dbReference type="SAM" id="Phobius"/>
    </source>
</evidence>
<dbReference type="STRING" id="582675.SAMN05192565_12616"/>
<evidence type="ECO:0000313" key="3">
    <source>
        <dbReference type="Proteomes" id="UP000199229"/>
    </source>
</evidence>
<feature type="transmembrane region" description="Helical" evidence="1">
    <location>
        <begin position="34"/>
        <end position="55"/>
    </location>
</feature>
<keyword evidence="1" id="KW-1133">Transmembrane helix</keyword>
<accession>A0A1I2WQ98</accession>
<dbReference type="EMBL" id="FOPM01000026">
    <property type="protein sequence ID" value="SFH03560.1"/>
    <property type="molecule type" value="Genomic_DNA"/>
</dbReference>
<reference evidence="3" key="1">
    <citation type="submission" date="2016-10" db="EMBL/GenBank/DDBJ databases">
        <authorList>
            <person name="Varghese N."/>
            <person name="Submissions S."/>
        </authorList>
    </citation>
    <scope>NUCLEOTIDE SEQUENCE [LARGE SCALE GENOMIC DNA]</scope>
    <source>
        <strain evidence="3">Gh-105</strain>
    </source>
</reference>
<proteinExistence type="predicted"/>
<dbReference type="AlphaFoldDB" id="A0A1I2WQ98"/>
<evidence type="ECO:0000313" key="2">
    <source>
        <dbReference type="EMBL" id="SFH03560.1"/>
    </source>
</evidence>
<dbReference type="Proteomes" id="UP000199229">
    <property type="component" value="Unassembled WGS sequence"/>
</dbReference>